<accession>E4YQ33</accession>
<organism evidence="1">
    <name type="scientific">Oikopleura dioica</name>
    <name type="common">Tunicate</name>
    <dbReference type="NCBI Taxonomy" id="34765"/>
    <lineage>
        <taxon>Eukaryota</taxon>
        <taxon>Metazoa</taxon>
        <taxon>Chordata</taxon>
        <taxon>Tunicata</taxon>
        <taxon>Appendicularia</taxon>
        <taxon>Copelata</taxon>
        <taxon>Oikopleuridae</taxon>
        <taxon>Oikopleura</taxon>
    </lineage>
</organism>
<gene>
    <name evidence="1" type="ORF">GSOID_T00031048001</name>
</gene>
<dbReference type="InterPro" id="IPR038513">
    <property type="entry name" value="FAIM1_dom_sf"/>
</dbReference>
<evidence type="ECO:0000313" key="1">
    <source>
        <dbReference type="EMBL" id="CBY37579.1"/>
    </source>
</evidence>
<reference evidence="1" key="1">
    <citation type="journal article" date="2010" name="Science">
        <title>Plasticity of animal genome architecture unmasked by rapid evolution of a pelagic tunicate.</title>
        <authorList>
            <person name="Denoeud F."/>
            <person name="Henriet S."/>
            <person name="Mungpakdee S."/>
            <person name="Aury J.M."/>
            <person name="Da Silva C."/>
            <person name="Brinkmann H."/>
            <person name="Mikhaleva J."/>
            <person name="Olsen L.C."/>
            <person name="Jubin C."/>
            <person name="Canestro C."/>
            <person name="Bouquet J.M."/>
            <person name="Danks G."/>
            <person name="Poulain J."/>
            <person name="Campsteijn C."/>
            <person name="Adamski M."/>
            <person name="Cross I."/>
            <person name="Yadetie F."/>
            <person name="Muffato M."/>
            <person name="Louis A."/>
            <person name="Butcher S."/>
            <person name="Tsagkogeorga G."/>
            <person name="Konrad A."/>
            <person name="Singh S."/>
            <person name="Jensen M.F."/>
            <person name="Cong E.H."/>
            <person name="Eikeseth-Otteraa H."/>
            <person name="Noel B."/>
            <person name="Anthouard V."/>
            <person name="Porcel B.M."/>
            <person name="Kachouri-Lafond R."/>
            <person name="Nishino A."/>
            <person name="Ugolini M."/>
            <person name="Chourrout P."/>
            <person name="Nishida H."/>
            <person name="Aasland R."/>
            <person name="Huzurbazar S."/>
            <person name="Westhof E."/>
            <person name="Delsuc F."/>
            <person name="Lehrach H."/>
            <person name="Reinhardt R."/>
            <person name="Weissenbach J."/>
            <person name="Roy S.W."/>
            <person name="Artiguenave F."/>
            <person name="Postlethwait J.H."/>
            <person name="Manak J.R."/>
            <person name="Thompson E.M."/>
            <person name="Jaillon O."/>
            <person name="Du Pasquier L."/>
            <person name="Boudinot P."/>
            <person name="Liberles D.A."/>
            <person name="Volff J.N."/>
            <person name="Philippe H."/>
            <person name="Lenhard B."/>
            <person name="Roest Crollius H."/>
            <person name="Wincker P."/>
            <person name="Chourrout D."/>
        </authorList>
    </citation>
    <scope>NUCLEOTIDE SEQUENCE [LARGE SCALE GENOMIC DNA]</scope>
</reference>
<dbReference type="PANTHER" id="PTHR13088:SF3">
    <property type="entry name" value="FAS APOPTOTIC INHIBITORY MOLECULE 1"/>
    <property type="match status" value="1"/>
</dbReference>
<protein>
    <recommendedName>
        <fullName evidence="2">Fas apoptotic inhibitory molecule 1</fullName>
    </recommendedName>
</protein>
<dbReference type="Pfam" id="PF06905">
    <property type="entry name" value="FAIM1"/>
    <property type="match status" value="1"/>
</dbReference>
<evidence type="ECO:0008006" key="2">
    <source>
        <dbReference type="Google" id="ProtNLM"/>
    </source>
</evidence>
<sequence length="186" mass="21181">VCYICSLRMSEIKWVVPMSSGNHVIEFSHGTTTGSRLIKVDGKEVVRQDWMFRLVGEETFTVGPKKVPARLKIEAVGGVTYTYKLYLKEKLLEKYVREAAKNMLIWKVILPSGFKQRIAIEKDTLDIWVGNEKIEAESGFTDNGSEQLFVLEGKQFQILVFTSGKRHEGIIHQLIYDGELCVPQDP</sequence>
<dbReference type="Proteomes" id="UP000011014">
    <property type="component" value="Unassembled WGS sequence"/>
</dbReference>
<feature type="non-terminal residue" evidence="1">
    <location>
        <position position="1"/>
    </location>
</feature>
<dbReference type="GO" id="GO:1902042">
    <property type="term" value="P:negative regulation of extrinsic apoptotic signaling pathway via death domain receptors"/>
    <property type="evidence" value="ECO:0007669"/>
    <property type="project" value="TreeGrafter"/>
</dbReference>
<proteinExistence type="predicted"/>
<dbReference type="AlphaFoldDB" id="E4YQ33"/>
<dbReference type="InterPro" id="IPR010695">
    <property type="entry name" value="FAIM1"/>
</dbReference>
<name>E4YQ33_OIKDI</name>
<dbReference type="EMBL" id="FN655009">
    <property type="protein sequence ID" value="CBY37579.1"/>
    <property type="molecule type" value="Genomic_DNA"/>
</dbReference>
<dbReference type="PANTHER" id="PTHR13088">
    <property type="entry name" value="FAS APOPTOTIC INHIBITORY MOLECULE FAIM"/>
    <property type="match status" value="1"/>
</dbReference>
<dbReference type="Gene3D" id="2.40.128.180">
    <property type="match status" value="2"/>
</dbReference>